<dbReference type="InterPro" id="IPR029471">
    <property type="entry name" value="HNH_5"/>
</dbReference>
<dbReference type="Pfam" id="PF14279">
    <property type="entry name" value="HNH_5"/>
    <property type="match status" value="1"/>
</dbReference>
<accession>A0A3B1AXT1</accession>
<evidence type="ECO:0000259" key="1">
    <source>
        <dbReference type="SMART" id="SM00507"/>
    </source>
</evidence>
<dbReference type="EMBL" id="UOFR01000063">
    <property type="protein sequence ID" value="VAW98834.1"/>
    <property type="molecule type" value="Genomic_DNA"/>
</dbReference>
<reference evidence="2" key="1">
    <citation type="submission" date="2018-06" db="EMBL/GenBank/DDBJ databases">
        <authorList>
            <person name="Zhirakovskaya E."/>
        </authorList>
    </citation>
    <scope>NUCLEOTIDE SEQUENCE</scope>
</reference>
<keyword evidence="2" id="KW-0378">Hydrolase</keyword>
<protein>
    <submittedName>
        <fullName evidence="2">HNH endonuclease family protein</fullName>
    </submittedName>
</protein>
<dbReference type="GO" id="GO:0004519">
    <property type="term" value="F:endonuclease activity"/>
    <property type="evidence" value="ECO:0007669"/>
    <property type="project" value="UniProtKB-KW"/>
</dbReference>
<dbReference type="InterPro" id="IPR003615">
    <property type="entry name" value="HNH_nuc"/>
</dbReference>
<organism evidence="2">
    <name type="scientific">hydrothermal vent metagenome</name>
    <dbReference type="NCBI Taxonomy" id="652676"/>
    <lineage>
        <taxon>unclassified sequences</taxon>
        <taxon>metagenomes</taxon>
        <taxon>ecological metagenomes</taxon>
    </lineage>
</organism>
<dbReference type="CDD" id="cd00085">
    <property type="entry name" value="HNHc"/>
    <property type="match status" value="1"/>
</dbReference>
<evidence type="ECO:0000313" key="2">
    <source>
        <dbReference type="EMBL" id="VAW98834.1"/>
    </source>
</evidence>
<sequence>MPYPLILRLDVTGQPVKWIPWQEAVCVYAKDRVAWTAGEQIFSLQGGTSRLTGEPSFVEISSIIAVRGENKRVHQHHIPPLTNRELFRRDGHICLYCGRDYQQNLFRHRHNGQCSYELTRDHVKPTSQGGQDTWANVVTACRRCNTHKGGRTPEQANMPLLAIPYVPNLAEYLFLRNRRILADQMEFLRAQFRDVDRHWKIKPTH</sequence>
<dbReference type="SMART" id="SM00507">
    <property type="entry name" value="HNHc"/>
    <property type="match status" value="1"/>
</dbReference>
<dbReference type="Gene3D" id="1.10.30.50">
    <property type="match status" value="1"/>
</dbReference>
<dbReference type="GO" id="GO:0008270">
    <property type="term" value="F:zinc ion binding"/>
    <property type="evidence" value="ECO:0007669"/>
    <property type="project" value="InterPro"/>
</dbReference>
<name>A0A3B1AXT1_9ZZZZ</name>
<dbReference type="PANTHER" id="PTHR33877">
    <property type="entry name" value="SLL1193 PROTEIN"/>
    <property type="match status" value="1"/>
</dbReference>
<keyword evidence="2" id="KW-0255">Endonuclease</keyword>
<dbReference type="AlphaFoldDB" id="A0A3B1AXT1"/>
<keyword evidence="2" id="KW-0540">Nuclease</keyword>
<dbReference type="GO" id="GO:0003676">
    <property type="term" value="F:nucleic acid binding"/>
    <property type="evidence" value="ECO:0007669"/>
    <property type="project" value="InterPro"/>
</dbReference>
<gene>
    <name evidence="2" type="ORF">MNBD_GAMMA21-427</name>
</gene>
<feature type="domain" description="HNH nuclease" evidence="1">
    <location>
        <begin position="81"/>
        <end position="146"/>
    </location>
</feature>
<dbReference type="PANTHER" id="PTHR33877:SF2">
    <property type="entry name" value="OS07G0170200 PROTEIN"/>
    <property type="match status" value="1"/>
</dbReference>
<proteinExistence type="predicted"/>
<dbReference type="InterPro" id="IPR052892">
    <property type="entry name" value="NA-targeting_endonuclease"/>
</dbReference>